<name>A0A2V4WV91_PAEBA</name>
<dbReference type="AlphaFoldDB" id="A0A2V4WV91"/>
<evidence type="ECO:0000313" key="2">
    <source>
        <dbReference type="Proteomes" id="UP000247790"/>
    </source>
</evidence>
<organism evidence="1 2">
    <name type="scientific">Paenibacillus barcinonensis</name>
    <dbReference type="NCBI Taxonomy" id="198119"/>
    <lineage>
        <taxon>Bacteria</taxon>
        <taxon>Bacillati</taxon>
        <taxon>Bacillota</taxon>
        <taxon>Bacilli</taxon>
        <taxon>Bacillales</taxon>
        <taxon>Paenibacillaceae</taxon>
        <taxon>Paenibacillus</taxon>
    </lineage>
</organism>
<protein>
    <submittedName>
        <fullName evidence="1">Uncharacterized protein</fullName>
    </submittedName>
</protein>
<comment type="caution">
    <text evidence="1">The sequence shown here is derived from an EMBL/GenBank/DDBJ whole genome shotgun (WGS) entry which is preliminary data.</text>
</comment>
<gene>
    <name evidence="1" type="ORF">DFQ00_101465</name>
</gene>
<dbReference type="Proteomes" id="UP000247790">
    <property type="component" value="Unassembled WGS sequence"/>
</dbReference>
<accession>A0A2V4WV91</accession>
<evidence type="ECO:0000313" key="1">
    <source>
        <dbReference type="EMBL" id="PYE52527.1"/>
    </source>
</evidence>
<reference evidence="1 2" key="1">
    <citation type="submission" date="2018-06" db="EMBL/GenBank/DDBJ databases">
        <title>Genomic Encyclopedia of Type Strains, Phase III (KMG-III): the genomes of soil and plant-associated and newly described type strains.</title>
        <authorList>
            <person name="Whitman W."/>
        </authorList>
    </citation>
    <scope>NUCLEOTIDE SEQUENCE [LARGE SCALE GENOMIC DNA]</scope>
    <source>
        <strain evidence="1 2">CECT 7022</strain>
    </source>
</reference>
<proteinExistence type="predicted"/>
<sequence>MYELITGNAVSWVFPGSVPLQILQRFREVVGDSFVSISTEEGCLEFYGAQAHTIMCTDWANENKFQYIQVLDDVYKNFKDKAGWA</sequence>
<dbReference type="EMBL" id="QJSW01000001">
    <property type="protein sequence ID" value="PYE52527.1"/>
    <property type="molecule type" value="Genomic_DNA"/>
</dbReference>